<keyword evidence="2 4" id="KW-0863">Zinc-finger</keyword>
<dbReference type="GO" id="GO:0006301">
    <property type="term" value="P:DNA damage tolerance"/>
    <property type="evidence" value="ECO:0007669"/>
    <property type="project" value="InterPro"/>
</dbReference>
<feature type="region of interest" description="Disordered" evidence="5">
    <location>
        <begin position="429"/>
        <end position="580"/>
    </location>
</feature>
<feature type="compositionally biased region" description="Polar residues" evidence="5">
    <location>
        <begin position="491"/>
        <end position="533"/>
    </location>
</feature>
<dbReference type="Gene3D" id="3.30.40.10">
    <property type="entry name" value="Zinc/RING finger domain, C3HC4 (zinc finger)"/>
    <property type="match status" value="1"/>
</dbReference>
<evidence type="ECO:0000256" key="3">
    <source>
        <dbReference type="ARBA" id="ARBA00022833"/>
    </source>
</evidence>
<feature type="compositionally biased region" description="Polar residues" evidence="5">
    <location>
        <begin position="354"/>
        <end position="374"/>
    </location>
</feature>
<evidence type="ECO:0000313" key="7">
    <source>
        <dbReference type="EMBL" id="CAB9531351.1"/>
    </source>
</evidence>
<dbReference type="InterPro" id="IPR003034">
    <property type="entry name" value="SAP_dom"/>
</dbReference>
<organism evidence="7 8">
    <name type="scientific">Seminavis robusta</name>
    <dbReference type="NCBI Taxonomy" id="568900"/>
    <lineage>
        <taxon>Eukaryota</taxon>
        <taxon>Sar</taxon>
        <taxon>Stramenopiles</taxon>
        <taxon>Ochrophyta</taxon>
        <taxon>Bacillariophyta</taxon>
        <taxon>Bacillariophyceae</taxon>
        <taxon>Bacillariophycidae</taxon>
        <taxon>Naviculales</taxon>
        <taxon>Naviculaceae</taxon>
        <taxon>Seminavis</taxon>
    </lineage>
</organism>
<dbReference type="GO" id="GO:0006513">
    <property type="term" value="P:protein monoubiquitination"/>
    <property type="evidence" value="ECO:0007669"/>
    <property type="project" value="InterPro"/>
</dbReference>
<evidence type="ECO:0000256" key="1">
    <source>
        <dbReference type="ARBA" id="ARBA00022723"/>
    </source>
</evidence>
<dbReference type="InterPro" id="IPR039577">
    <property type="entry name" value="Rad18"/>
</dbReference>
<dbReference type="PANTHER" id="PTHR14134:SF2">
    <property type="entry name" value="E3 UBIQUITIN-PROTEIN LIGASE RAD18"/>
    <property type="match status" value="1"/>
</dbReference>
<dbReference type="GO" id="GO:0097505">
    <property type="term" value="C:Rad6-Rad18 complex"/>
    <property type="evidence" value="ECO:0007669"/>
    <property type="project" value="TreeGrafter"/>
</dbReference>
<feature type="region of interest" description="Disordered" evidence="5">
    <location>
        <begin position="259"/>
        <end position="282"/>
    </location>
</feature>
<feature type="region of interest" description="Disordered" evidence="5">
    <location>
        <begin position="327"/>
        <end position="399"/>
    </location>
</feature>
<proteinExistence type="predicted"/>
<evidence type="ECO:0000256" key="2">
    <source>
        <dbReference type="ARBA" id="ARBA00022771"/>
    </source>
</evidence>
<dbReference type="SUPFAM" id="SSF57850">
    <property type="entry name" value="RING/U-box"/>
    <property type="match status" value="1"/>
</dbReference>
<feature type="compositionally biased region" description="Acidic residues" evidence="5">
    <location>
        <begin position="139"/>
        <end position="152"/>
    </location>
</feature>
<dbReference type="PROSITE" id="PS00518">
    <property type="entry name" value="ZF_RING_1"/>
    <property type="match status" value="1"/>
</dbReference>
<feature type="compositionally biased region" description="Basic and acidic residues" evidence="5">
    <location>
        <begin position="327"/>
        <end position="341"/>
    </location>
</feature>
<dbReference type="Proteomes" id="UP001153069">
    <property type="component" value="Unassembled WGS sequence"/>
</dbReference>
<feature type="compositionally biased region" description="Basic and acidic residues" evidence="5">
    <location>
        <begin position="259"/>
        <end position="271"/>
    </location>
</feature>
<keyword evidence="1" id="KW-0479">Metal-binding</keyword>
<gene>
    <name evidence="7" type="ORF">SEMRO_3451_G348170.1</name>
</gene>
<name>A0A9N8F1W2_9STRA</name>
<dbReference type="GO" id="GO:0008270">
    <property type="term" value="F:zinc ion binding"/>
    <property type="evidence" value="ECO:0007669"/>
    <property type="project" value="UniProtKB-KW"/>
</dbReference>
<dbReference type="Pfam" id="PF13445">
    <property type="entry name" value="zf-RING_UBOX"/>
    <property type="match status" value="1"/>
</dbReference>
<dbReference type="InterPro" id="IPR027370">
    <property type="entry name" value="Znf-RING_euk"/>
</dbReference>
<dbReference type="GO" id="GO:0003697">
    <property type="term" value="F:single-stranded DNA binding"/>
    <property type="evidence" value="ECO:0007669"/>
    <property type="project" value="InterPro"/>
</dbReference>
<dbReference type="InterPro" id="IPR001841">
    <property type="entry name" value="Znf_RING"/>
</dbReference>
<keyword evidence="3" id="KW-0862">Zinc</keyword>
<dbReference type="PANTHER" id="PTHR14134">
    <property type="entry name" value="E3 UBIQUITIN-PROTEIN LIGASE RAD18"/>
    <property type="match status" value="1"/>
</dbReference>
<dbReference type="GO" id="GO:0005634">
    <property type="term" value="C:nucleus"/>
    <property type="evidence" value="ECO:0007669"/>
    <property type="project" value="TreeGrafter"/>
</dbReference>
<sequence length="616" mass="66454">MSSMFTGGRKADADAAAEVAKDSAQAWVEGPQFSSSNRLHLGMKALEENMRCNICQELFLVPVSLPCSHTFCSTCVHVHFKKCMKSAKRKADCPTCRREVSENDAVANSQLELVLRQYRAIRSDLMQALAFPANSQEGNDVDQADREEDDESKPDRGRGGRKRKTRSEPESDADTKTDGTASGSNAVLQNIDGNQKLKKRAKTNYHGLKKKKLQELCGDEGLPTHGDIAELRARHELFITLYNSECDSIQPRSKRDIANHVSKKEQAEKASKKQASKAHKPMEALIANRVKLGKAKGGWGKTVSSGVKAFDAEMDANFLSLKVKLEQRCPRSKKPSRDWKGDGSIIGASPNPATPSSALNSNKENDSVCSNTEASTLPTNDSNTPPTDPFQLGSNAPSTISHHLSQQSYFVLSQPSAALERIVVNSKSGACDSPHVADAKEPAAVSSKSSDVSSSPLEGSTRPTIETNSQAKATSEPNTMRNSSDKAKQPAGSSRTAAESNADASDETTNARSELNLAKETSNDSGSTSTATNRPPRAPKAATMPKRGPSQKNQTKIPSAAFKRTTKTPAEAPSVSGTRRSARSIVGPWACLACTYINKVRTNSRAKCEICNTERM</sequence>
<keyword evidence="8" id="KW-1185">Reference proteome</keyword>
<feature type="domain" description="RING-type" evidence="6">
    <location>
        <begin position="52"/>
        <end position="97"/>
    </location>
</feature>
<evidence type="ECO:0000256" key="4">
    <source>
        <dbReference type="PROSITE-ProRule" id="PRU00175"/>
    </source>
</evidence>
<dbReference type="InterPro" id="IPR013083">
    <property type="entry name" value="Znf_RING/FYVE/PHD"/>
</dbReference>
<dbReference type="OrthoDB" id="206574at2759"/>
<accession>A0A9N8F1W2</accession>
<dbReference type="EMBL" id="CAICTM010003449">
    <property type="protein sequence ID" value="CAB9531351.1"/>
    <property type="molecule type" value="Genomic_DNA"/>
</dbReference>
<dbReference type="AlphaFoldDB" id="A0A9N8F1W2"/>
<feature type="compositionally biased region" description="Basic and acidic residues" evidence="5">
    <location>
        <begin position="166"/>
        <end position="177"/>
    </location>
</feature>
<reference evidence="7" key="1">
    <citation type="submission" date="2020-06" db="EMBL/GenBank/DDBJ databases">
        <authorList>
            <consortium name="Plant Systems Biology data submission"/>
        </authorList>
    </citation>
    <scope>NUCLEOTIDE SEQUENCE</scope>
    <source>
        <strain evidence="7">D6</strain>
    </source>
</reference>
<feature type="compositionally biased region" description="Low complexity" evidence="5">
    <location>
        <begin position="445"/>
        <end position="455"/>
    </location>
</feature>
<feature type="compositionally biased region" description="Low complexity" evidence="5">
    <location>
        <begin position="375"/>
        <end position="385"/>
    </location>
</feature>
<dbReference type="SMART" id="SM00184">
    <property type="entry name" value="RING"/>
    <property type="match status" value="1"/>
</dbReference>
<protein>
    <submittedName>
        <fullName evidence="7">Postreplication repair E3 ubiquitin-protein ligase RAD18</fullName>
    </submittedName>
</protein>
<feature type="region of interest" description="Disordered" evidence="5">
    <location>
        <begin position="132"/>
        <end position="197"/>
    </location>
</feature>
<feature type="compositionally biased region" description="Polar residues" evidence="5">
    <location>
        <begin position="456"/>
        <end position="482"/>
    </location>
</feature>
<evidence type="ECO:0000313" key="8">
    <source>
        <dbReference type="Proteomes" id="UP001153069"/>
    </source>
</evidence>
<evidence type="ECO:0000259" key="6">
    <source>
        <dbReference type="PROSITE" id="PS50089"/>
    </source>
</evidence>
<dbReference type="PROSITE" id="PS50089">
    <property type="entry name" value="ZF_RING_2"/>
    <property type="match status" value="1"/>
</dbReference>
<dbReference type="SMART" id="SM00513">
    <property type="entry name" value="SAP"/>
    <property type="match status" value="1"/>
</dbReference>
<comment type="caution">
    <text evidence="7">The sequence shown here is derived from an EMBL/GenBank/DDBJ whole genome shotgun (WGS) entry which is preliminary data.</text>
</comment>
<dbReference type="InterPro" id="IPR017907">
    <property type="entry name" value="Znf_RING_CS"/>
</dbReference>
<dbReference type="GO" id="GO:0061630">
    <property type="term" value="F:ubiquitin protein ligase activity"/>
    <property type="evidence" value="ECO:0007669"/>
    <property type="project" value="InterPro"/>
</dbReference>
<evidence type="ECO:0000256" key="5">
    <source>
        <dbReference type="SAM" id="MobiDB-lite"/>
    </source>
</evidence>
<feature type="compositionally biased region" description="Polar residues" evidence="5">
    <location>
        <begin position="178"/>
        <end position="193"/>
    </location>
</feature>